<evidence type="ECO:0000256" key="1">
    <source>
        <dbReference type="SAM" id="Phobius"/>
    </source>
</evidence>
<dbReference type="RefSeq" id="WP_341876922.1">
    <property type="nucleotide sequence ID" value="NZ_CP121687.1"/>
</dbReference>
<proteinExistence type="predicted"/>
<keyword evidence="1" id="KW-1133">Transmembrane helix</keyword>
<keyword evidence="1" id="KW-0472">Membrane</keyword>
<dbReference type="Proteomes" id="UP001486565">
    <property type="component" value="Chromosome"/>
</dbReference>
<dbReference type="InterPro" id="IPR025324">
    <property type="entry name" value="DUF4230"/>
</dbReference>
<evidence type="ECO:0000313" key="3">
    <source>
        <dbReference type="Proteomes" id="UP001486565"/>
    </source>
</evidence>
<name>A0ABZ2Y3T1_9FIRM</name>
<reference evidence="2 3" key="1">
    <citation type="submission" date="2023-03" db="EMBL/GenBank/DDBJ databases">
        <title>Novel Species.</title>
        <authorList>
            <person name="Ma S."/>
        </authorList>
    </citation>
    <scope>NUCLEOTIDE SEQUENCE [LARGE SCALE GENOMIC DNA]</scope>
    <source>
        <strain evidence="2 3">LIND6LT2</strain>
    </source>
</reference>
<sequence length="201" mass="22308">MGGLNPINTSKQKARLFIIVLATVLVTVVVTSVLFQKGHEKKENVQIITVSTLEKIIKVSELSTFTAVYNGIAEVKNKNNPDLTDYFVSYEARVNAGIDFDKIAITVDDEAKIIKVDIPDAYITDINVDISSLDFIFYNQHANKSTITQEAFKACEADVQEESEKEDAILKLAQQNAVNVIKALVNPIIEQLDANYTLVIE</sequence>
<organism evidence="2 3">
    <name type="scientific">Defluviitalea saccharophila</name>
    <dbReference type="NCBI Taxonomy" id="879970"/>
    <lineage>
        <taxon>Bacteria</taxon>
        <taxon>Bacillati</taxon>
        <taxon>Bacillota</taxon>
        <taxon>Clostridia</taxon>
        <taxon>Lachnospirales</taxon>
        <taxon>Defluviitaleaceae</taxon>
        <taxon>Defluviitalea</taxon>
    </lineage>
</organism>
<keyword evidence="3" id="KW-1185">Reference proteome</keyword>
<feature type="transmembrane region" description="Helical" evidence="1">
    <location>
        <begin position="16"/>
        <end position="35"/>
    </location>
</feature>
<accession>A0ABZ2Y3T1</accession>
<gene>
    <name evidence="2" type="ORF">QBE51_00060</name>
</gene>
<evidence type="ECO:0000313" key="2">
    <source>
        <dbReference type="EMBL" id="WZL69959.1"/>
    </source>
</evidence>
<protein>
    <submittedName>
        <fullName evidence="2">DUF4230 domain-containing protein</fullName>
    </submittedName>
</protein>
<keyword evidence="1" id="KW-0812">Transmembrane</keyword>
<dbReference type="Pfam" id="PF14014">
    <property type="entry name" value="DUF4230"/>
    <property type="match status" value="1"/>
</dbReference>
<dbReference type="EMBL" id="CP121687">
    <property type="protein sequence ID" value="WZL69959.1"/>
    <property type="molecule type" value="Genomic_DNA"/>
</dbReference>